<dbReference type="PANTHER" id="PTHR21562">
    <property type="entry name" value="NOTUM-RELATED"/>
    <property type="match status" value="1"/>
</dbReference>
<sequence>MQVVRWCMIALSVMLTPSLALAQDSSSGAAATPGGDGWVRIVPEPVTIDGKLYSPTCSAAPGTTTSTFSYFYRKGTADGLAVFFNGGGACWNDATCSKPRLAGDKAFFSGKDDEDAVGVYKSELLPGDGPSHMTGLLDRSNPDNPVHDWSMIFVPYCTGDVHSGSNTAHYKFPDTGKPFTIEHRGWDNMQVIMAWMRTNVPAPTHLLVAGSSAGAYGAATHYTSLRLLYPDARAVFLGDSGQGVTTPEFERVRNKNWNYQLPAVVFGPNPQDTPDTAVVAKLAAYFPKDRFAQFTSIHDATQSAFYAQMNPGQACNAWTDKMLGELSSRQAAPNFRSYVADGKTHTILRAPLFFSEQSGGMPFTAWLSALLNADSLPGNESCATCSSTADDCAQ</sequence>
<evidence type="ECO:0000256" key="1">
    <source>
        <dbReference type="SAM" id="SignalP"/>
    </source>
</evidence>
<gene>
    <name evidence="2" type="ORF">DK847_10475</name>
</gene>
<feature type="chain" id="PRO_5016051149" description="Pectinacetylesterase" evidence="1">
    <location>
        <begin position="23"/>
        <end position="394"/>
    </location>
</feature>
<reference evidence="3" key="1">
    <citation type="submission" date="2018-06" db="EMBL/GenBank/DDBJ databases">
        <title>Aestuariibacter litoralis strain KCTC 52945T.</title>
        <authorList>
            <person name="Li X."/>
            <person name="Salam N."/>
            <person name="Li J.-L."/>
            <person name="Chen Y.-M."/>
            <person name="Yang Z.-W."/>
            <person name="Zhang L.-Y."/>
            <person name="Han M.-X."/>
            <person name="Xiao M."/>
            <person name="Li W.-J."/>
        </authorList>
    </citation>
    <scope>NUCLEOTIDE SEQUENCE [LARGE SCALE GENOMIC DNA]</scope>
    <source>
        <strain evidence="3">KCTC 52945</strain>
    </source>
</reference>
<evidence type="ECO:0000313" key="3">
    <source>
        <dbReference type="Proteomes" id="UP000248795"/>
    </source>
</evidence>
<accession>A0A2W2ANC1</accession>
<comment type="caution">
    <text evidence="2">The sequence shown here is derived from an EMBL/GenBank/DDBJ whole genome shotgun (WGS) entry which is preliminary data.</text>
</comment>
<feature type="signal peptide" evidence="1">
    <location>
        <begin position="1"/>
        <end position="22"/>
    </location>
</feature>
<evidence type="ECO:0000313" key="2">
    <source>
        <dbReference type="EMBL" id="PZF76881.1"/>
    </source>
</evidence>
<dbReference type="Pfam" id="PF03283">
    <property type="entry name" value="PAE"/>
    <property type="match status" value="1"/>
</dbReference>
<dbReference type="GO" id="GO:0016787">
    <property type="term" value="F:hydrolase activity"/>
    <property type="evidence" value="ECO:0007669"/>
    <property type="project" value="InterPro"/>
</dbReference>
<dbReference type="EMBL" id="QKVK01000004">
    <property type="protein sequence ID" value="PZF76881.1"/>
    <property type="molecule type" value="Genomic_DNA"/>
</dbReference>
<protein>
    <recommendedName>
        <fullName evidence="4">Pectinacetylesterase</fullName>
    </recommendedName>
</protein>
<dbReference type="PANTHER" id="PTHR21562:SF83">
    <property type="entry name" value="PECTIN ACETYLESTERASE 4"/>
    <property type="match status" value="1"/>
</dbReference>
<evidence type="ECO:0008006" key="4">
    <source>
        <dbReference type="Google" id="ProtNLM"/>
    </source>
</evidence>
<organism evidence="2 3">
    <name type="scientific">Aestuariivirga litoralis</name>
    <dbReference type="NCBI Taxonomy" id="2650924"/>
    <lineage>
        <taxon>Bacteria</taxon>
        <taxon>Pseudomonadati</taxon>
        <taxon>Pseudomonadota</taxon>
        <taxon>Alphaproteobacteria</taxon>
        <taxon>Hyphomicrobiales</taxon>
        <taxon>Aestuariivirgaceae</taxon>
        <taxon>Aestuariivirga</taxon>
    </lineage>
</organism>
<dbReference type="Proteomes" id="UP000248795">
    <property type="component" value="Unassembled WGS sequence"/>
</dbReference>
<proteinExistence type="predicted"/>
<name>A0A2W2ANC1_9HYPH</name>
<keyword evidence="3" id="KW-1185">Reference proteome</keyword>
<dbReference type="InterPro" id="IPR004963">
    <property type="entry name" value="PAE/NOTUM"/>
</dbReference>
<dbReference type="AlphaFoldDB" id="A0A2W2ANC1"/>
<keyword evidence="1" id="KW-0732">Signal</keyword>